<gene>
    <name evidence="1" type="ORF">GCM10009304_30170</name>
</gene>
<reference evidence="1" key="2">
    <citation type="submission" date="2020-09" db="EMBL/GenBank/DDBJ databases">
        <authorList>
            <person name="Sun Q."/>
            <person name="Ohkuma M."/>
        </authorList>
    </citation>
    <scope>NUCLEOTIDE SEQUENCE</scope>
    <source>
        <strain evidence="1">JCM 30078</strain>
    </source>
</reference>
<keyword evidence="2" id="KW-1185">Reference proteome</keyword>
<evidence type="ECO:0000313" key="1">
    <source>
        <dbReference type="EMBL" id="GGK02353.1"/>
    </source>
</evidence>
<reference evidence="1" key="1">
    <citation type="journal article" date="2014" name="Int. J. Syst. Evol. Microbiol.">
        <title>Complete genome sequence of Corynebacterium casei LMG S-19264T (=DSM 44701T), isolated from a smear-ripened cheese.</title>
        <authorList>
            <consortium name="US DOE Joint Genome Institute (JGI-PGF)"/>
            <person name="Walter F."/>
            <person name="Albersmeier A."/>
            <person name="Kalinowski J."/>
            <person name="Ruckert C."/>
        </authorList>
    </citation>
    <scope>NUCLEOTIDE SEQUENCE</scope>
    <source>
        <strain evidence="1">JCM 30078</strain>
    </source>
</reference>
<accession>A0A917UZX4</accession>
<comment type="caution">
    <text evidence="1">The sequence shown here is derived from an EMBL/GenBank/DDBJ whole genome shotgun (WGS) entry which is preliminary data.</text>
</comment>
<dbReference type="Proteomes" id="UP000635983">
    <property type="component" value="Unassembled WGS sequence"/>
</dbReference>
<protein>
    <submittedName>
        <fullName evidence="1">Uncharacterized protein</fullName>
    </submittedName>
</protein>
<sequence>MLVNDKGDSESANDVMCDACLLSTKTSKGVSQYGTMQANWSAGAKHEGERYELRLCEKCFFVALLALRQQRRVEHLFSEDAALMNSDESFGRVRPED</sequence>
<name>A0A917UZX4_9PSED</name>
<organism evidence="1 2">
    <name type="scientific">Pseudomonas matsuisoli</name>
    <dbReference type="NCBI Taxonomy" id="1515666"/>
    <lineage>
        <taxon>Bacteria</taxon>
        <taxon>Pseudomonadati</taxon>
        <taxon>Pseudomonadota</taxon>
        <taxon>Gammaproteobacteria</taxon>
        <taxon>Pseudomonadales</taxon>
        <taxon>Pseudomonadaceae</taxon>
        <taxon>Pseudomonas</taxon>
    </lineage>
</organism>
<evidence type="ECO:0000313" key="2">
    <source>
        <dbReference type="Proteomes" id="UP000635983"/>
    </source>
</evidence>
<dbReference type="AlphaFoldDB" id="A0A917UZX4"/>
<dbReference type="EMBL" id="BMPO01000007">
    <property type="protein sequence ID" value="GGK02353.1"/>
    <property type="molecule type" value="Genomic_DNA"/>
</dbReference>
<proteinExistence type="predicted"/>